<dbReference type="GO" id="GO:0019284">
    <property type="term" value="P:L-methionine salvage from S-adenosylmethionine"/>
    <property type="evidence" value="ECO:0007669"/>
    <property type="project" value="TreeGrafter"/>
</dbReference>
<sequence>MRAFFAAEPEEAQALREALGAGVALEAPFPLHLGQGVLVAETGVGKVAAAMAVAYVLARHAPEESFFLGVAGALNPALKALDLLLAERAVQWDVDLTPFGRAPGETAFGVRFFPSDPGLLARAEAAARALGFPCRRGVVATGDRFLADPEEASRLRALHGADAVEMEGGAALMVAYRFRHPMALLRVVTDGAGEGAAMDFQAFLKAASRRLGLLARALAAYTEEG</sequence>
<reference evidence="7 8" key="1">
    <citation type="submission" date="2015-07" db="EMBL/GenBank/DDBJ databases">
        <authorList>
            <person name="Noorani M."/>
        </authorList>
    </citation>
    <scope>NUCLEOTIDE SEQUENCE [LARGE SCALE GENOMIC DNA]</scope>
    <source>
        <strain evidence="8">ATCC 25104 / DSM 625 / JCM 10724 / NBRC 103206 / NCIMB 11243 / YT-1</strain>
    </source>
</reference>
<feature type="domain" description="Nucleoside phosphorylase" evidence="6">
    <location>
        <begin position="29"/>
        <end position="218"/>
    </location>
</feature>
<dbReference type="GO" id="GO:0005829">
    <property type="term" value="C:cytosol"/>
    <property type="evidence" value="ECO:0007669"/>
    <property type="project" value="TreeGrafter"/>
</dbReference>
<dbReference type="Proteomes" id="UP000037685">
    <property type="component" value="Unassembled WGS sequence"/>
</dbReference>
<dbReference type="Gene3D" id="3.40.50.1580">
    <property type="entry name" value="Nucleoside phosphorylase domain"/>
    <property type="match status" value="1"/>
</dbReference>
<evidence type="ECO:0000256" key="4">
    <source>
        <dbReference type="ARBA" id="ARBA00022801"/>
    </source>
</evidence>
<dbReference type="GO" id="GO:0009164">
    <property type="term" value="P:nucleoside catabolic process"/>
    <property type="evidence" value="ECO:0007669"/>
    <property type="project" value="InterPro"/>
</dbReference>
<protein>
    <recommendedName>
        <fullName evidence="2">adenosylhomocysteine nucleosidase</fullName>
        <ecNumber evidence="2">3.2.2.9</ecNumber>
    </recommendedName>
</protein>
<comment type="pathway">
    <text evidence="1">Amino-acid biosynthesis; L-methionine biosynthesis via salvage pathway; S-methyl-5-thio-alpha-D-ribose 1-phosphate from S-methyl-5'-thioadenosine (hydrolase route): step 1/2.</text>
</comment>
<dbReference type="GO" id="GO:0019509">
    <property type="term" value="P:L-methionine salvage from methylthioadenosine"/>
    <property type="evidence" value="ECO:0007669"/>
    <property type="project" value="UniProtKB-UniPathway"/>
</dbReference>
<evidence type="ECO:0000313" key="7">
    <source>
        <dbReference type="EMBL" id="KOX89010.1"/>
    </source>
</evidence>
<keyword evidence="5" id="KW-0486">Methionine biosynthesis</keyword>
<dbReference type="Pfam" id="PF01048">
    <property type="entry name" value="PNP_UDP_1"/>
    <property type="match status" value="1"/>
</dbReference>
<organism evidence="7 8">
    <name type="scientific">Thermus aquaticus</name>
    <dbReference type="NCBI Taxonomy" id="271"/>
    <lineage>
        <taxon>Bacteria</taxon>
        <taxon>Thermotogati</taxon>
        <taxon>Deinococcota</taxon>
        <taxon>Deinococci</taxon>
        <taxon>Thermales</taxon>
        <taxon>Thermaceae</taxon>
        <taxon>Thermus</taxon>
    </lineage>
</organism>
<dbReference type="AlphaFoldDB" id="A0A0N0U838"/>
<dbReference type="SUPFAM" id="SSF53167">
    <property type="entry name" value="Purine and uridine phosphorylases"/>
    <property type="match status" value="1"/>
</dbReference>
<comment type="caution">
    <text evidence="7">The sequence shown here is derived from an EMBL/GenBank/DDBJ whole genome shotgun (WGS) entry which is preliminary data.</text>
</comment>
<dbReference type="PANTHER" id="PTHR46832:SF1">
    <property type="entry name" value="5'-METHYLTHIOADENOSINE_S-ADENOSYLHOMOCYSTEINE NUCLEOSIDASE"/>
    <property type="match status" value="1"/>
</dbReference>
<accession>A0A0N0U838</accession>
<dbReference type="GO" id="GO:0008782">
    <property type="term" value="F:adenosylhomocysteine nucleosidase activity"/>
    <property type="evidence" value="ECO:0007669"/>
    <property type="project" value="UniProtKB-EC"/>
</dbReference>
<evidence type="ECO:0000313" key="8">
    <source>
        <dbReference type="Proteomes" id="UP000037685"/>
    </source>
</evidence>
<dbReference type="NCBIfam" id="TIGR01704">
    <property type="entry name" value="MTA_SAH-Nsdase"/>
    <property type="match status" value="1"/>
</dbReference>
<keyword evidence="4 7" id="KW-0378">Hydrolase</keyword>
<evidence type="ECO:0000256" key="2">
    <source>
        <dbReference type="ARBA" id="ARBA00011974"/>
    </source>
</evidence>
<dbReference type="InterPro" id="IPR010049">
    <property type="entry name" value="MTA_SAH_Nsdase"/>
</dbReference>
<dbReference type="RefSeq" id="WP_053766941.1">
    <property type="nucleotide sequence ID" value="NZ_LHCI01000106.1"/>
</dbReference>
<dbReference type="GO" id="GO:0008930">
    <property type="term" value="F:methylthioadenosine nucleosidase activity"/>
    <property type="evidence" value="ECO:0007669"/>
    <property type="project" value="InterPro"/>
</dbReference>
<evidence type="ECO:0000259" key="6">
    <source>
        <dbReference type="Pfam" id="PF01048"/>
    </source>
</evidence>
<dbReference type="EMBL" id="LHCI01000106">
    <property type="protein sequence ID" value="KOX89010.1"/>
    <property type="molecule type" value="Genomic_DNA"/>
</dbReference>
<proteinExistence type="predicted"/>
<dbReference type="PANTHER" id="PTHR46832">
    <property type="entry name" value="5'-METHYLTHIOADENOSINE/S-ADENOSYLHOMOCYSTEINE NUCLEOSIDASE"/>
    <property type="match status" value="1"/>
</dbReference>
<dbReference type="PATRIC" id="fig|271.14.peg.242"/>
<dbReference type="UniPathway" id="UPA00904">
    <property type="reaction ID" value="UER00871"/>
</dbReference>
<evidence type="ECO:0000256" key="3">
    <source>
        <dbReference type="ARBA" id="ARBA00022605"/>
    </source>
</evidence>
<evidence type="ECO:0000256" key="5">
    <source>
        <dbReference type="ARBA" id="ARBA00023167"/>
    </source>
</evidence>
<gene>
    <name evidence="7" type="primary">pfs</name>
    <name evidence="7" type="ORF">BVI061214_00153</name>
</gene>
<dbReference type="EC" id="3.2.2.9" evidence="2"/>
<dbReference type="InterPro" id="IPR000845">
    <property type="entry name" value="Nucleoside_phosphorylase_d"/>
</dbReference>
<dbReference type="InterPro" id="IPR035994">
    <property type="entry name" value="Nucleoside_phosphorylase_sf"/>
</dbReference>
<dbReference type="CDD" id="cd09008">
    <property type="entry name" value="MTAN"/>
    <property type="match status" value="1"/>
</dbReference>
<keyword evidence="7" id="KW-0326">Glycosidase</keyword>
<evidence type="ECO:0000256" key="1">
    <source>
        <dbReference type="ARBA" id="ARBA00004945"/>
    </source>
</evidence>
<name>A0A0N0U838_THEAQ</name>
<keyword evidence="3" id="KW-0028">Amino-acid biosynthesis</keyword>